<dbReference type="Pfam" id="PF00657">
    <property type="entry name" value="Lipase_GDSL"/>
    <property type="match status" value="1"/>
</dbReference>
<dbReference type="Proteomes" id="UP001159364">
    <property type="component" value="Linkage Group LG07"/>
</dbReference>
<dbReference type="PANTHER" id="PTHR22835">
    <property type="entry name" value="ZINC FINGER FYVE DOMAIN CONTAINING PROTEIN"/>
    <property type="match status" value="1"/>
</dbReference>
<organism evidence="5 6">
    <name type="scientific">Erythroxylum novogranatense</name>
    <dbReference type="NCBI Taxonomy" id="1862640"/>
    <lineage>
        <taxon>Eukaryota</taxon>
        <taxon>Viridiplantae</taxon>
        <taxon>Streptophyta</taxon>
        <taxon>Embryophyta</taxon>
        <taxon>Tracheophyta</taxon>
        <taxon>Spermatophyta</taxon>
        <taxon>Magnoliopsida</taxon>
        <taxon>eudicotyledons</taxon>
        <taxon>Gunneridae</taxon>
        <taxon>Pentapetalae</taxon>
        <taxon>rosids</taxon>
        <taxon>fabids</taxon>
        <taxon>Malpighiales</taxon>
        <taxon>Erythroxylaceae</taxon>
        <taxon>Erythroxylum</taxon>
    </lineage>
</organism>
<feature type="region of interest" description="Disordered" evidence="3">
    <location>
        <begin position="26"/>
        <end position="69"/>
    </location>
</feature>
<dbReference type="InterPro" id="IPR036514">
    <property type="entry name" value="SGNH_hydro_sf"/>
</dbReference>
<evidence type="ECO:0000256" key="4">
    <source>
        <dbReference type="SAM" id="SignalP"/>
    </source>
</evidence>
<dbReference type="GO" id="GO:0016788">
    <property type="term" value="F:hydrolase activity, acting on ester bonds"/>
    <property type="evidence" value="ECO:0007669"/>
    <property type="project" value="InterPro"/>
</dbReference>
<dbReference type="SUPFAM" id="SSF52266">
    <property type="entry name" value="SGNH hydrolase"/>
    <property type="match status" value="1"/>
</dbReference>
<evidence type="ECO:0000313" key="5">
    <source>
        <dbReference type="EMBL" id="KAJ8758848.1"/>
    </source>
</evidence>
<evidence type="ECO:0000256" key="3">
    <source>
        <dbReference type="SAM" id="MobiDB-lite"/>
    </source>
</evidence>
<feature type="compositionally biased region" description="Low complexity" evidence="3">
    <location>
        <begin position="56"/>
        <end position="69"/>
    </location>
</feature>
<proteinExistence type="inferred from homology"/>
<evidence type="ECO:0000313" key="6">
    <source>
        <dbReference type="Proteomes" id="UP001159364"/>
    </source>
</evidence>
<sequence length="432" mass="47137">MKTCKNFSLQSWFSIMLLFLSLTSAHEKPQVPPPPPPTQPSSSNNAPPELSSDQNVNKSSSGHVKSNGSSSINVDFKGRFSKVYAFGDSFTDTGNAGAMGGFKSFMSAVLGHSLFGQSGKTADVSGQRQCNGKLIVDYLCETLGIAHLQAYKQSAPDFSSGANFATSGATALSKDYFDHHKIANSLMWKEVPDNFMNQIEWFKQFTKTTGCKGKKDGQCKPEFDDALFWIGGIGGDDFARIFGSSVGAQMLTDIAVGQTCNFLEALIEMGAKFLVVQGLPPAGCCPLSMTLNKNKKRDEMGCSSSANAMIEAYNDLLLKSLGEMRNKHSGCVIIYVDTWEAYKAILKDYKQYKFVEPFKACCGYGNGLLNFDLNNLCGSTGTSACKNPDEHISWDGIHFTEAMNRHLADMFFTQKGYCHPSFDALIEPKKGL</sequence>
<dbReference type="Gene3D" id="3.40.50.1110">
    <property type="entry name" value="SGNH hydrolase"/>
    <property type="match status" value="1"/>
</dbReference>
<feature type="compositionally biased region" description="Pro residues" evidence="3">
    <location>
        <begin position="30"/>
        <end position="39"/>
    </location>
</feature>
<comment type="caution">
    <text evidence="5">The sequence shown here is derived from an EMBL/GenBank/DDBJ whole genome shotgun (WGS) entry which is preliminary data.</text>
</comment>
<feature type="signal peptide" evidence="4">
    <location>
        <begin position="1"/>
        <end position="25"/>
    </location>
</feature>
<dbReference type="PANTHER" id="PTHR22835:SF532">
    <property type="entry name" value="SERINE-RICH ADHESIN FOR PLATELETS-LIKE ISOFORM X1"/>
    <property type="match status" value="1"/>
</dbReference>
<keyword evidence="4" id="KW-0732">Signal</keyword>
<evidence type="ECO:0000256" key="2">
    <source>
        <dbReference type="ARBA" id="ARBA00023180"/>
    </source>
</evidence>
<keyword evidence="2" id="KW-0325">Glycoprotein</keyword>
<dbReference type="AlphaFoldDB" id="A0AAV8SX10"/>
<evidence type="ECO:0000256" key="1">
    <source>
        <dbReference type="ARBA" id="ARBA00008668"/>
    </source>
</evidence>
<dbReference type="InterPro" id="IPR001087">
    <property type="entry name" value="GDSL"/>
</dbReference>
<comment type="similarity">
    <text evidence="1">Belongs to the 'GDSL' lipolytic enzyme family.</text>
</comment>
<keyword evidence="6" id="KW-1185">Reference proteome</keyword>
<protein>
    <submittedName>
        <fullName evidence="5">Uncharacterized protein</fullName>
    </submittedName>
</protein>
<accession>A0AAV8SX10</accession>
<feature type="chain" id="PRO_5043608628" evidence="4">
    <location>
        <begin position="26"/>
        <end position="432"/>
    </location>
</feature>
<gene>
    <name evidence="5" type="ORF">K2173_002627</name>
</gene>
<dbReference type="EMBL" id="JAIWQS010000007">
    <property type="protein sequence ID" value="KAJ8758848.1"/>
    <property type="molecule type" value="Genomic_DNA"/>
</dbReference>
<reference evidence="5 6" key="1">
    <citation type="submission" date="2021-09" db="EMBL/GenBank/DDBJ databases">
        <title>Genomic insights and catalytic innovation underlie evolution of tropane alkaloids biosynthesis.</title>
        <authorList>
            <person name="Wang Y.-J."/>
            <person name="Tian T."/>
            <person name="Huang J.-P."/>
            <person name="Huang S.-X."/>
        </authorList>
    </citation>
    <scope>NUCLEOTIDE SEQUENCE [LARGE SCALE GENOMIC DNA]</scope>
    <source>
        <strain evidence="5">KIB-2018</strain>
        <tissue evidence="5">Leaf</tissue>
    </source>
</reference>
<name>A0AAV8SX10_9ROSI</name>